<evidence type="ECO:0000256" key="4">
    <source>
        <dbReference type="SAM" id="MobiDB-lite"/>
    </source>
</evidence>
<feature type="region of interest" description="Disordered" evidence="4">
    <location>
        <begin position="237"/>
        <end position="313"/>
    </location>
</feature>
<evidence type="ECO:0000256" key="1">
    <source>
        <dbReference type="ARBA" id="ARBA00022737"/>
    </source>
</evidence>
<dbReference type="GO" id="GO:0000785">
    <property type="term" value="C:chromatin"/>
    <property type="evidence" value="ECO:0007669"/>
    <property type="project" value="TreeGrafter"/>
</dbReference>
<dbReference type="GO" id="GO:0005634">
    <property type="term" value="C:nucleus"/>
    <property type="evidence" value="ECO:0007669"/>
    <property type="project" value="TreeGrafter"/>
</dbReference>
<dbReference type="SUPFAM" id="SSF47370">
    <property type="entry name" value="Bromodomain"/>
    <property type="match status" value="2"/>
</dbReference>
<evidence type="ECO:0000259" key="6">
    <source>
        <dbReference type="PROSITE" id="PS50014"/>
    </source>
</evidence>
<reference evidence="8" key="1">
    <citation type="submission" date="2018-10" db="EMBL/GenBank/DDBJ databases">
        <title>Transcriptome assembly of Aceria tosichella (Wheat curl mite) Type 2.</title>
        <authorList>
            <person name="Scully E.D."/>
            <person name="Geib S.M."/>
            <person name="Palmer N.A."/>
            <person name="Gupta A.K."/>
            <person name="Sarath G."/>
            <person name="Tatineni S."/>
        </authorList>
    </citation>
    <scope>NUCLEOTIDE SEQUENCE</scope>
    <source>
        <strain evidence="8">LincolnNE</strain>
    </source>
</reference>
<feature type="region of interest" description="Disordered" evidence="4">
    <location>
        <begin position="686"/>
        <end position="743"/>
    </location>
</feature>
<dbReference type="GO" id="GO:0006355">
    <property type="term" value="P:regulation of DNA-templated transcription"/>
    <property type="evidence" value="ECO:0007669"/>
    <property type="project" value="TreeGrafter"/>
</dbReference>
<dbReference type="PANTHER" id="PTHR22880">
    <property type="entry name" value="FALZ-RELATED BROMODOMAIN-CONTAINING PROTEINS"/>
    <property type="match status" value="1"/>
</dbReference>
<feature type="region of interest" description="Disordered" evidence="4">
    <location>
        <begin position="816"/>
        <end position="848"/>
    </location>
</feature>
<evidence type="ECO:0000256" key="2">
    <source>
        <dbReference type="ARBA" id="ARBA00023117"/>
    </source>
</evidence>
<keyword evidence="5" id="KW-0472">Membrane</keyword>
<dbReference type="PRINTS" id="PR00503">
    <property type="entry name" value="BROMODOMAIN"/>
</dbReference>
<feature type="region of interest" description="Disordered" evidence="4">
    <location>
        <begin position="1"/>
        <end position="25"/>
    </location>
</feature>
<dbReference type="Gene3D" id="1.20.920.10">
    <property type="entry name" value="Bromodomain-like"/>
    <property type="match status" value="2"/>
</dbReference>
<gene>
    <name evidence="8" type="primary">BRD2</name>
    <name evidence="8" type="ORF">g.14476</name>
</gene>
<dbReference type="PROSITE" id="PS00633">
    <property type="entry name" value="BROMODOMAIN_1"/>
    <property type="match status" value="1"/>
</dbReference>
<feature type="compositionally biased region" description="Low complexity" evidence="4">
    <location>
        <begin position="273"/>
        <end position="292"/>
    </location>
</feature>
<feature type="compositionally biased region" description="Low complexity" evidence="4">
    <location>
        <begin position="330"/>
        <end position="350"/>
    </location>
</feature>
<evidence type="ECO:0000259" key="7">
    <source>
        <dbReference type="PROSITE" id="PS51525"/>
    </source>
</evidence>
<evidence type="ECO:0000256" key="5">
    <source>
        <dbReference type="SAM" id="Phobius"/>
    </source>
</evidence>
<name>A0A6G1SFI3_9ACAR</name>
<dbReference type="AlphaFoldDB" id="A0A6G1SFI3"/>
<feature type="compositionally biased region" description="Basic residues" evidence="4">
    <location>
        <begin position="245"/>
        <end position="254"/>
    </location>
</feature>
<feature type="compositionally biased region" description="Polar residues" evidence="4">
    <location>
        <begin position="301"/>
        <end position="313"/>
    </location>
</feature>
<dbReference type="PANTHER" id="PTHR22880:SF225">
    <property type="entry name" value="BROMODOMAIN-CONTAINING PROTEIN BET-1-RELATED"/>
    <property type="match status" value="1"/>
</dbReference>
<protein>
    <submittedName>
        <fullName evidence="8">Bromodomain-containing protein 2</fullName>
    </submittedName>
</protein>
<keyword evidence="2 3" id="KW-0103">Bromodomain</keyword>
<dbReference type="InterPro" id="IPR043509">
    <property type="entry name" value="Bromo_Brdt_II"/>
</dbReference>
<dbReference type="FunFam" id="1.20.1270.220:FF:000001">
    <property type="entry name" value="bromodomain-containing protein 2 isoform X1"/>
    <property type="match status" value="1"/>
</dbReference>
<feature type="compositionally biased region" description="Basic and acidic residues" evidence="4">
    <location>
        <begin position="436"/>
        <end position="452"/>
    </location>
</feature>
<feature type="domain" description="Bromo" evidence="6">
    <location>
        <begin position="143"/>
        <end position="215"/>
    </location>
</feature>
<dbReference type="Pfam" id="PF00439">
    <property type="entry name" value="Bromodomain"/>
    <property type="match status" value="2"/>
</dbReference>
<sequence>MTQLRQQHQHQLQPTMATNNTTGNDVTDAAAATTMASNIISSANITTANDAIDSAQTTNSSLASINTQLNPTQTITSKDYKHPFCLAYLQMDPNKYNAKDFDYVAPEPIDGKCKPPFIPPEDKPHRNTNQLQYLLKVVHKAVTKHRHAWPFDLPVDTKQLKLPDYFVVNTRPMDFTTIKRRLENYWYYDAYECVVDFKQVFSNCYRYNRPTEDVVMMAREVEELFLDKLEDCPREEEVLEIPTKSKGKGKKGGRRITGGSTSSTALRTSQATNNNALLNNKLSSLNIDNSSNHSRMDSISPAFSNSTNQSTFQHYNNQDSQAANHATVINNNNNNSSNNNNTQAANLDKSSLSKTTSSIFDTTSKTASVNLLESNNLHATNQLNNHADISNHSSSSNLHHDRVASPDAPIGSSLQQPSQQSSQLDQKALRPSKMSTRRESGRPIKKPQRDLPEPASSVVPARVKKGRMTERMKYCQTIVKELFHKKHYDVAYFFYYPVDAEALGLKDYHDVIKQPMDLSTIKKKMDNREYRKPDQFANDVRLMLHNSFRYNPPEHDVNKAGRKLQEIFEQKYARLPDGSDDTGSSDASNVPSSESDSESGPDSDAEALMKVAKQLQNSVTKISDDVGKFVDQVRSFCSRKKLSKSKRTRSIKYRDAKRSSDQQGASMIGFGNTSSEYGVISSVGGAEGYGKGKGRSSSQKRSIGTRPQQPIKKLRTTNSKLNTKQTSIPRPQISDSENDENEVAMSYDEKRQLSLDINTLQSDKLGKVVQIIQQREPSLRDSNPDEIEIDFETLRSSTLRELEKYVAECLKKKPGRKANKNKLLPKPGKDDPNQTRRDLDKSKSYEAGKQKSKKGGYFLSKKMKMANSLAYNCTNARALNLAPIIVSIIFLVLITYRQILTHFQIRRTLTRTILIDSALVAQIQAIPILAPILTQAAHPAAVSLNLEIQLVAQSHQCRPHSMNEV</sequence>
<dbReference type="GO" id="GO:0006338">
    <property type="term" value="P:chromatin remodeling"/>
    <property type="evidence" value="ECO:0007669"/>
    <property type="project" value="TreeGrafter"/>
</dbReference>
<feature type="region of interest" description="Disordered" evidence="4">
    <location>
        <begin position="386"/>
        <end position="458"/>
    </location>
</feature>
<feature type="compositionally biased region" description="Acidic residues" evidence="4">
    <location>
        <begin position="595"/>
        <end position="605"/>
    </location>
</feature>
<feature type="domain" description="Bromo" evidence="6">
    <location>
        <begin position="486"/>
        <end position="558"/>
    </location>
</feature>
<dbReference type="SMART" id="SM00297">
    <property type="entry name" value="BROMO"/>
    <property type="match status" value="2"/>
</dbReference>
<keyword evidence="5" id="KW-1133">Transmembrane helix</keyword>
<proteinExistence type="predicted"/>
<keyword evidence="5" id="KW-0812">Transmembrane</keyword>
<feature type="domain" description="NET" evidence="7">
    <location>
        <begin position="735"/>
        <end position="817"/>
    </location>
</feature>
<dbReference type="CDD" id="cd05498">
    <property type="entry name" value="Bromo_Brdt_II_like"/>
    <property type="match status" value="1"/>
</dbReference>
<dbReference type="InterPro" id="IPR001487">
    <property type="entry name" value="Bromodomain"/>
</dbReference>
<keyword evidence="1" id="KW-0677">Repeat</keyword>
<dbReference type="InterPro" id="IPR018359">
    <property type="entry name" value="Bromodomain_CS"/>
</dbReference>
<dbReference type="InterPro" id="IPR050935">
    <property type="entry name" value="Bromo_chromatin_reader"/>
</dbReference>
<accession>A0A6G1SFI3</accession>
<dbReference type="InterPro" id="IPR036427">
    <property type="entry name" value="Bromodomain-like_sf"/>
</dbReference>
<dbReference type="Gene3D" id="1.20.1270.220">
    <property type="match status" value="1"/>
</dbReference>
<feature type="region of interest" description="Disordered" evidence="4">
    <location>
        <begin position="647"/>
        <end position="667"/>
    </location>
</feature>
<dbReference type="PROSITE" id="PS50014">
    <property type="entry name" value="BROMODOMAIN_2"/>
    <property type="match status" value="2"/>
</dbReference>
<feature type="compositionally biased region" description="Low complexity" evidence="4">
    <location>
        <begin position="581"/>
        <end position="594"/>
    </location>
</feature>
<dbReference type="Pfam" id="PF17035">
    <property type="entry name" value="BET"/>
    <property type="match status" value="1"/>
</dbReference>
<evidence type="ECO:0000313" key="8">
    <source>
        <dbReference type="EMBL" id="MDE49129.1"/>
    </source>
</evidence>
<dbReference type="EMBL" id="GGYP01004358">
    <property type="protein sequence ID" value="MDE49129.1"/>
    <property type="molecule type" value="Transcribed_RNA"/>
</dbReference>
<feature type="compositionally biased region" description="Low complexity" evidence="4">
    <location>
        <begin position="412"/>
        <end position="424"/>
    </location>
</feature>
<feature type="compositionally biased region" description="Basic and acidic residues" evidence="4">
    <location>
        <begin position="827"/>
        <end position="848"/>
    </location>
</feature>
<feature type="region of interest" description="Disordered" evidence="4">
    <location>
        <begin position="574"/>
        <end position="605"/>
    </location>
</feature>
<organism evidence="8">
    <name type="scientific">Aceria tosichella</name>
    <name type="common">wheat curl mite</name>
    <dbReference type="NCBI Taxonomy" id="561515"/>
    <lineage>
        <taxon>Eukaryota</taxon>
        <taxon>Metazoa</taxon>
        <taxon>Ecdysozoa</taxon>
        <taxon>Arthropoda</taxon>
        <taxon>Chelicerata</taxon>
        <taxon>Arachnida</taxon>
        <taxon>Acari</taxon>
        <taxon>Acariformes</taxon>
        <taxon>Trombidiformes</taxon>
        <taxon>Prostigmata</taxon>
        <taxon>Eupodina</taxon>
        <taxon>Eriophyoidea</taxon>
        <taxon>Eriophyidae</taxon>
        <taxon>Eriophyinae</taxon>
        <taxon>Aceriini</taxon>
        <taxon>Aceria</taxon>
    </lineage>
</organism>
<feature type="region of interest" description="Disordered" evidence="4">
    <location>
        <begin position="329"/>
        <end position="350"/>
    </location>
</feature>
<feature type="compositionally biased region" description="Polar residues" evidence="4">
    <location>
        <begin position="716"/>
        <end position="735"/>
    </location>
</feature>
<dbReference type="InterPro" id="IPR038336">
    <property type="entry name" value="NET_sf"/>
</dbReference>
<dbReference type="PROSITE" id="PS51525">
    <property type="entry name" value="NET"/>
    <property type="match status" value="1"/>
</dbReference>
<feature type="compositionally biased region" description="Low complexity" evidence="4">
    <location>
        <begin position="386"/>
        <end position="397"/>
    </location>
</feature>
<feature type="transmembrane region" description="Helical" evidence="5">
    <location>
        <begin position="878"/>
        <end position="896"/>
    </location>
</feature>
<evidence type="ECO:0000256" key="3">
    <source>
        <dbReference type="PROSITE-ProRule" id="PRU00035"/>
    </source>
</evidence>
<dbReference type="InterPro" id="IPR027353">
    <property type="entry name" value="NET_dom"/>
</dbReference>